<protein>
    <recommendedName>
        <fullName evidence="4">SHSP domain-containing protein</fullName>
    </recommendedName>
</protein>
<dbReference type="InterPro" id="IPR031107">
    <property type="entry name" value="Small_HSP"/>
</dbReference>
<evidence type="ECO:0000313" key="5">
    <source>
        <dbReference type="EMBL" id="KAG5490310.1"/>
    </source>
</evidence>
<feature type="domain" description="SHSP" evidence="4">
    <location>
        <begin position="41"/>
        <end position="155"/>
    </location>
</feature>
<proteinExistence type="inferred from homology"/>
<dbReference type="Proteomes" id="UP000674318">
    <property type="component" value="Unassembled WGS sequence"/>
</dbReference>
<keyword evidence="1" id="KW-0346">Stress response</keyword>
<accession>A0A836L122</accession>
<dbReference type="Pfam" id="PF00011">
    <property type="entry name" value="HSP20"/>
    <property type="match status" value="1"/>
</dbReference>
<dbReference type="PROSITE" id="PS01031">
    <property type="entry name" value="SHSP"/>
    <property type="match status" value="1"/>
</dbReference>
<dbReference type="EMBL" id="JAFJZO010000036">
    <property type="protein sequence ID" value="KAG5490310.1"/>
    <property type="molecule type" value="Genomic_DNA"/>
</dbReference>
<comment type="similarity">
    <text evidence="2 3">Belongs to the small heat shock protein (HSP20) family.</text>
</comment>
<dbReference type="Gene3D" id="2.60.40.790">
    <property type="match status" value="1"/>
</dbReference>
<keyword evidence="6" id="KW-1185">Reference proteome</keyword>
<dbReference type="InterPro" id="IPR008978">
    <property type="entry name" value="HSP20-like_chaperone"/>
</dbReference>
<evidence type="ECO:0000256" key="2">
    <source>
        <dbReference type="PROSITE-ProRule" id="PRU00285"/>
    </source>
</evidence>
<evidence type="ECO:0000256" key="3">
    <source>
        <dbReference type="RuleBase" id="RU003616"/>
    </source>
</evidence>
<dbReference type="AlphaFoldDB" id="A0A836L122"/>
<dbReference type="CDD" id="cd06464">
    <property type="entry name" value="ACD_sHsps-like"/>
    <property type="match status" value="1"/>
</dbReference>
<dbReference type="OrthoDB" id="1431247at2759"/>
<gene>
    <name evidence="5" type="ORF">JKF63_00430</name>
</gene>
<dbReference type="InterPro" id="IPR002068">
    <property type="entry name" value="A-crystallin/Hsp20_dom"/>
</dbReference>
<dbReference type="KEGG" id="phet:94286558"/>
<dbReference type="SUPFAM" id="SSF49764">
    <property type="entry name" value="HSP20-like chaperones"/>
    <property type="match status" value="1"/>
</dbReference>
<name>A0A836L122_9TRYP</name>
<evidence type="ECO:0000259" key="4">
    <source>
        <dbReference type="PROSITE" id="PS01031"/>
    </source>
</evidence>
<reference evidence="5 6" key="1">
    <citation type="submission" date="2021-02" db="EMBL/GenBank/DDBJ databases">
        <title>Porcisia hertigi Genome sequencing and assembly.</title>
        <authorList>
            <person name="Almutairi H."/>
            <person name="Gatherer D."/>
        </authorList>
    </citation>
    <scope>NUCLEOTIDE SEQUENCE [LARGE SCALE GENOMIC DNA]</scope>
    <source>
        <strain evidence="5 6">C119</strain>
    </source>
</reference>
<dbReference type="RefSeq" id="XP_067752638.1">
    <property type="nucleotide sequence ID" value="XM_067896481.1"/>
</dbReference>
<comment type="caution">
    <text evidence="5">The sequence shown here is derived from an EMBL/GenBank/DDBJ whole genome shotgun (WGS) entry which is preliminary data.</text>
</comment>
<organism evidence="5 6">
    <name type="scientific">Porcisia hertigi</name>
    <dbReference type="NCBI Taxonomy" id="2761500"/>
    <lineage>
        <taxon>Eukaryota</taxon>
        <taxon>Discoba</taxon>
        <taxon>Euglenozoa</taxon>
        <taxon>Kinetoplastea</taxon>
        <taxon>Metakinetoplastina</taxon>
        <taxon>Trypanosomatida</taxon>
        <taxon>Trypanosomatidae</taxon>
        <taxon>Leishmaniinae</taxon>
        <taxon>Porcisia</taxon>
    </lineage>
</organism>
<evidence type="ECO:0000313" key="6">
    <source>
        <dbReference type="Proteomes" id="UP000674318"/>
    </source>
</evidence>
<evidence type="ECO:0000256" key="1">
    <source>
        <dbReference type="ARBA" id="ARBA00023016"/>
    </source>
</evidence>
<dbReference type="GeneID" id="94286558"/>
<sequence length="155" mass="17617">MWSPISKKNFFGIEDETLSPFFHPFTGSHLGQMFNLFFSTRSRGSWIPAVDISEQDDGYTLVADLPEVKKEDVRVYTESANVVCMSGNRKRITKPADNQMLFAERGFGHFERCFELPTPVDTKNVKATFSEYKLNVTIPKLRNSDSRASSPIPID</sequence>
<dbReference type="PANTHER" id="PTHR11527">
    <property type="entry name" value="HEAT-SHOCK PROTEIN 20 FAMILY MEMBER"/>
    <property type="match status" value="1"/>
</dbReference>